<dbReference type="Gene3D" id="1.20.1740.10">
    <property type="entry name" value="Amino acid/polyamine transporter I"/>
    <property type="match status" value="1"/>
</dbReference>
<sequence length="498" mass="51368">MTQTGNAAPLPSGQAPFTGGDQRPPGELVRSLTHRQTTMIGLGCALGTGLFLGSGSAIGIAGPAVILSYIAGAVLVAIIARVLGAMTIAHPVRGTFGTIAHLYLGPWAGFLVRWLFWAGTTVAIGGEVVAAAIYIRYWWPQAPMLLLIAAVAALVLAVNLFSVGSFGLAEFWLSSVKVTAVVVFIAAGLLLVFAGLPHTPAAGLGNLTSGGGFFPNGPTAVWTALSVVMFAFVGFETVSISAAETADPARSIRTAMRALIWRLGLFYILSIGLIVTLVPWRDVAGGDGGVDGSPFVHVFTQVGIPAAASLTNVIVLIAAISSANAQLYAASRFLDSLGHDGCAPAALARLSRRGVPVRALLVSAVGIVAAALLAAFKVNSVFNLLVSVAIFSVLLVWLLILAAYLAFRRSAQPAAPQDLRVPGGAWTAWAGIAGVLAVASTAAVVPVMAQAAWVGSGFTLALLLVYALKVRHVMRRDVPVAPNEEAGDPDPQEAPHVR</sequence>
<accession>A0A117QYG4</accession>
<dbReference type="FunFam" id="1.20.1740.10:FF:000001">
    <property type="entry name" value="Amino acid permease"/>
    <property type="match status" value="1"/>
</dbReference>
<evidence type="ECO:0000256" key="9">
    <source>
        <dbReference type="SAM" id="Phobius"/>
    </source>
</evidence>
<feature type="transmembrane region" description="Helical" evidence="9">
    <location>
        <begin position="66"/>
        <end position="89"/>
    </location>
</feature>
<dbReference type="AlphaFoldDB" id="A0A117QYG4"/>
<feature type="transmembrane region" description="Helical" evidence="9">
    <location>
        <begin position="451"/>
        <end position="468"/>
    </location>
</feature>
<feature type="transmembrane region" description="Helical" evidence="9">
    <location>
        <begin position="178"/>
        <end position="199"/>
    </location>
</feature>
<feature type="transmembrane region" description="Helical" evidence="9">
    <location>
        <begin position="426"/>
        <end position="445"/>
    </location>
</feature>
<keyword evidence="7 9" id="KW-0472">Membrane</keyword>
<keyword evidence="6 9" id="KW-1133">Transmembrane helix</keyword>
<reference evidence="11 12" key="1">
    <citation type="submission" date="2015-10" db="EMBL/GenBank/DDBJ databases">
        <title>Draft genome sequence of Streptomyces griseorubiginosus DSM 40469, type strain for the species Streptomyces griseorubiginosus.</title>
        <authorList>
            <person name="Ruckert C."/>
            <person name="Winkler A."/>
            <person name="Kalinowski J."/>
            <person name="Kampfer P."/>
            <person name="Glaeser S."/>
        </authorList>
    </citation>
    <scope>NUCLEOTIDE SEQUENCE [LARGE SCALE GENOMIC DNA]</scope>
    <source>
        <strain evidence="11 12">DSM 40469</strain>
    </source>
</reference>
<feature type="transmembrane region" description="Helical" evidence="9">
    <location>
        <begin position="219"/>
        <end position="238"/>
    </location>
</feature>
<feature type="transmembrane region" description="Helical" evidence="9">
    <location>
        <begin position="110"/>
        <end position="139"/>
    </location>
</feature>
<dbReference type="GO" id="GO:0016020">
    <property type="term" value="C:membrane"/>
    <property type="evidence" value="ECO:0007669"/>
    <property type="project" value="UniProtKB-SubCell"/>
</dbReference>
<dbReference type="EMBL" id="LMWV01000030">
    <property type="protein sequence ID" value="KUN60916.1"/>
    <property type="molecule type" value="Genomic_DNA"/>
</dbReference>
<evidence type="ECO:0000256" key="2">
    <source>
        <dbReference type="ARBA" id="ARBA00008583"/>
    </source>
</evidence>
<feature type="domain" description="Amino acid permease/ SLC12A" evidence="10">
    <location>
        <begin position="38"/>
        <end position="462"/>
    </location>
</feature>
<organism evidence="11 12">
    <name type="scientific">Streptomyces griseorubiginosus</name>
    <dbReference type="NCBI Taxonomy" id="67304"/>
    <lineage>
        <taxon>Bacteria</taxon>
        <taxon>Bacillati</taxon>
        <taxon>Actinomycetota</taxon>
        <taxon>Actinomycetes</taxon>
        <taxon>Kitasatosporales</taxon>
        <taxon>Streptomycetaceae</taxon>
        <taxon>Streptomyces</taxon>
    </lineage>
</organism>
<comment type="subcellular location">
    <subcellularLocation>
        <location evidence="1">Membrane</location>
        <topology evidence="1">Multi-pass membrane protein</topology>
    </subcellularLocation>
</comment>
<evidence type="ECO:0000256" key="3">
    <source>
        <dbReference type="ARBA" id="ARBA00022448"/>
    </source>
</evidence>
<evidence type="ECO:0000256" key="4">
    <source>
        <dbReference type="ARBA" id="ARBA00022692"/>
    </source>
</evidence>
<evidence type="ECO:0000256" key="8">
    <source>
        <dbReference type="SAM" id="MobiDB-lite"/>
    </source>
</evidence>
<dbReference type="Proteomes" id="UP000054375">
    <property type="component" value="Unassembled WGS sequence"/>
</dbReference>
<feature type="region of interest" description="Disordered" evidence="8">
    <location>
        <begin position="1"/>
        <end position="27"/>
    </location>
</feature>
<evidence type="ECO:0000259" key="10">
    <source>
        <dbReference type="Pfam" id="PF00324"/>
    </source>
</evidence>
<keyword evidence="12" id="KW-1185">Reference proteome</keyword>
<dbReference type="GO" id="GO:0055085">
    <property type="term" value="P:transmembrane transport"/>
    <property type="evidence" value="ECO:0007669"/>
    <property type="project" value="InterPro"/>
</dbReference>
<comment type="caution">
    <text evidence="11">The sequence shown here is derived from an EMBL/GenBank/DDBJ whole genome shotgun (WGS) entry which is preliminary data.</text>
</comment>
<feature type="transmembrane region" description="Helical" evidence="9">
    <location>
        <begin position="298"/>
        <end position="320"/>
    </location>
</feature>
<dbReference type="GO" id="GO:0006865">
    <property type="term" value="P:amino acid transport"/>
    <property type="evidence" value="ECO:0007669"/>
    <property type="project" value="UniProtKB-KW"/>
</dbReference>
<dbReference type="InterPro" id="IPR004841">
    <property type="entry name" value="AA-permease/SLC12A_dom"/>
</dbReference>
<protein>
    <submittedName>
        <fullName evidence="11">Gamma-aminobutyrate permease</fullName>
    </submittedName>
</protein>
<dbReference type="PIRSF" id="PIRSF006060">
    <property type="entry name" value="AA_transporter"/>
    <property type="match status" value="1"/>
</dbReference>
<evidence type="ECO:0000256" key="1">
    <source>
        <dbReference type="ARBA" id="ARBA00004141"/>
    </source>
</evidence>
<evidence type="ECO:0000313" key="11">
    <source>
        <dbReference type="EMBL" id="KUN60916.1"/>
    </source>
</evidence>
<proteinExistence type="inferred from homology"/>
<keyword evidence="4 9" id="KW-0812">Transmembrane</keyword>
<evidence type="ECO:0000256" key="6">
    <source>
        <dbReference type="ARBA" id="ARBA00022989"/>
    </source>
</evidence>
<feature type="transmembrane region" description="Helical" evidence="9">
    <location>
        <begin position="40"/>
        <end position="60"/>
    </location>
</feature>
<name>A0A117QYG4_9ACTN</name>
<keyword evidence="5" id="KW-0029">Amino-acid transport</keyword>
<feature type="transmembrane region" description="Helical" evidence="9">
    <location>
        <begin position="357"/>
        <end position="376"/>
    </location>
</feature>
<keyword evidence="3" id="KW-0813">Transport</keyword>
<evidence type="ECO:0000256" key="7">
    <source>
        <dbReference type="ARBA" id="ARBA00023136"/>
    </source>
</evidence>
<evidence type="ECO:0000313" key="12">
    <source>
        <dbReference type="Proteomes" id="UP000054375"/>
    </source>
</evidence>
<feature type="transmembrane region" description="Helical" evidence="9">
    <location>
        <begin position="259"/>
        <end position="278"/>
    </location>
</feature>
<comment type="similarity">
    <text evidence="2">Belongs to the amino acid-polyamine-organocation (APC) superfamily. Amino acid transporter (AAT) (TC 2.A.3.1) family.</text>
</comment>
<gene>
    <name evidence="11" type="ORF">AQJ54_34560</name>
</gene>
<feature type="transmembrane region" description="Helical" evidence="9">
    <location>
        <begin position="382"/>
        <end position="405"/>
    </location>
</feature>
<evidence type="ECO:0000256" key="5">
    <source>
        <dbReference type="ARBA" id="ARBA00022970"/>
    </source>
</evidence>
<dbReference type="RefSeq" id="WP_062244144.1">
    <property type="nucleotide sequence ID" value="NZ_JBIBHB010000013.1"/>
</dbReference>
<dbReference type="Pfam" id="PF00324">
    <property type="entry name" value="AA_permease"/>
    <property type="match status" value="1"/>
</dbReference>
<dbReference type="PANTHER" id="PTHR43495">
    <property type="entry name" value="GABA PERMEASE"/>
    <property type="match status" value="1"/>
</dbReference>
<dbReference type="PANTHER" id="PTHR43495:SF5">
    <property type="entry name" value="GAMMA-AMINOBUTYRIC ACID PERMEASE"/>
    <property type="match status" value="1"/>
</dbReference>
<feature type="transmembrane region" description="Helical" evidence="9">
    <location>
        <begin position="145"/>
        <end position="166"/>
    </location>
</feature>